<dbReference type="Pfam" id="PF01359">
    <property type="entry name" value="Transposase_1"/>
    <property type="match status" value="1"/>
</dbReference>
<organism evidence="2">
    <name type="scientific">Xenopsylla cheopis</name>
    <name type="common">Oriental rat flea</name>
    <name type="synonym">Pulex cheopis</name>
    <dbReference type="NCBI Taxonomy" id="163159"/>
    <lineage>
        <taxon>Eukaryota</taxon>
        <taxon>Metazoa</taxon>
        <taxon>Ecdysozoa</taxon>
        <taxon>Arthropoda</taxon>
        <taxon>Hexapoda</taxon>
        <taxon>Insecta</taxon>
        <taxon>Pterygota</taxon>
        <taxon>Neoptera</taxon>
        <taxon>Endopterygota</taxon>
        <taxon>Siphonaptera</taxon>
        <taxon>Pulicidae</taxon>
        <taxon>Xenopsyllinae</taxon>
        <taxon>Xenopsylla</taxon>
    </lineage>
</organism>
<dbReference type="InterPro" id="IPR041426">
    <property type="entry name" value="Mos1_HTH"/>
</dbReference>
<dbReference type="InterPro" id="IPR036388">
    <property type="entry name" value="WH-like_DNA-bd_sf"/>
</dbReference>
<dbReference type="InterPro" id="IPR001888">
    <property type="entry name" value="Transposase_1"/>
</dbReference>
<evidence type="ECO:0000259" key="1">
    <source>
        <dbReference type="Pfam" id="PF17906"/>
    </source>
</evidence>
<protein>
    <submittedName>
        <fullName evidence="2">Putative transposase</fullName>
    </submittedName>
</protein>
<dbReference type="GO" id="GO:0003676">
    <property type="term" value="F:nucleic acid binding"/>
    <property type="evidence" value="ECO:0007669"/>
    <property type="project" value="InterPro"/>
</dbReference>
<dbReference type="Gene3D" id="1.10.10.1450">
    <property type="match status" value="1"/>
</dbReference>
<evidence type="ECO:0000313" key="2">
    <source>
        <dbReference type="EMBL" id="NOV46989.1"/>
    </source>
</evidence>
<dbReference type="PANTHER" id="PTHR46060">
    <property type="entry name" value="MARINER MOS1 TRANSPOSASE-LIKE PROTEIN"/>
    <property type="match status" value="1"/>
</dbReference>
<dbReference type="Gene3D" id="1.10.10.10">
    <property type="entry name" value="Winged helix-like DNA-binding domain superfamily/Winged helix DNA-binding domain"/>
    <property type="match status" value="1"/>
</dbReference>
<name>A0A6M2DL09_XENCH</name>
<proteinExistence type="predicted"/>
<sequence>MWGFVPTNHDLRTQLILLYHLNKNASEAHRILVEAYGELALGRTQCNEWFNKFKSGNFNVRNEERGRPPKKFADAELQALLDEDDSQTQEMMAEQLNVTQKTISLRLKSMGLTLKVGRWVPHTLTERQQENRKITCEMLLKRFKKKSFLHRIITGSKKWVYFKPKTMAKKDCFDHKALLCVFWDHLGMIWYELLKPSEAYDGPRYQQQLADLKNAMVQKRSEYQSGQHKVIFLDDDAPPHRIIATQDIVESYDWEPMTHAVFSPDLAPSDYHLFASIGNALSEQHLNSYENVKKWLDDWFVAKNSQFFCHGIHELPKRWEKCVASNGNYFED</sequence>
<dbReference type="EMBL" id="GIIL01003263">
    <property type="protein sequence ID" value="NOV46989.1"/>
    <property type="molecule type" value="Transcribed_RNA"/>
</dbReference>
<dbReference type="Pfam" id="PF17906">
    <property type="entry name" value="HTH_48"/>
    <property type="match status" value="1"/>
</dbReference>
<feature type="domain" description="Mos1 transposase HTH" evidence="1">
    <location>
        <begin position="9"/>
        <end position="57"/>
    </location>
</feature>
<dbReference type="PANTHER" id="PTHR46060:SF3">
    <property type="entry name" value="PROTEIN GVQW3"/>
    <property type="match status" value="1"/>
</dbReference>
<dbReference type="AlphaFoldDB" id="A0A6M2DL09"/>
<dbReference type="Gene3D" id="3.30.420.10">
    <property type="entry name" value="Ribonuclease H-like superfamily/Ribonuclease H"/>
    <property type="match status" value="1"/>
</dbReference>
<accession>A0A6M2DL09</accession>
<dbReference type="InterPro" id="IPR052709">
    <property type="entry name" value="Transposase-MT_Hybrid"/>
</dbReference>
<reference evidence="2" key="1">
    <citation type="submission" date="2020-03" db="EMBL/GenBank/DDBJ databases">
        <title>Transcriptomic Profiling of the Digestive Tract of the Rat Flea, Xenopsylla cheopis, Following Blood Feeding and Infection with Yersinia pestis.</title>
        <authorList>
            <person name="Bland D.M."/>
            <person name="Martens C.A."/>
            <person name="Virtaneva K."/>
            <person name="Kanakabandi K."/>
            <person name="Long D."/>
            <person name="Rosenke R."/>
            <person name="Saturday G.A."/>
            <person name="Hoyt F.H."/>
            <person name="Bruno D.P."/>
            <person name="Ribeiro J.M.C."/>
            <person name="Hinnebusch J."/>
        </authorList>
    </citation>
    <scope>NUCLEOTIDE SEQUENCE</scope>
</reference>
<dbReference type="InterPro" id="IPR036397">
    <property type="entry name" value="RNaseH_sf"/>
</dbReference>